<evidence type="ECO:0000256" key="1">
    <source>
        <dbReference type="SAM" id="MobiDB-lite"/>
    </source>
</evidence>
<dbReference type="AlphaFoldDB" id="A0A0C2XP26"/>
<accession>A0A0C2XP26</accession>
<evidence type="ECO:0000313" key="3">
    <source>
        <dbReference type="Proteomes" id="UP000053424"/>
    </source>
</evidence>
<organism evidence="2 3">
    <name type="scientific">Hebeloma cylindrosporum</name>
    <dbReference type="NCBI Taxonomy" id="76867"/>
    <lineage>
        <taxon>Eukaryota</taxon>
        <taxon>Fungi</taxon>
        <taxon>Dikarya</taxon>
        <taxon>Basidiomycota</taxon>
        <taxon>Agaricomycotina</taxon>
        <taxon>Agaricomycetes</taxon>
        <taxon>Agaricomycetidae</taxon>
        <taxon>Agaricales</taxon>
        <taxon>Agaricineae</taxon>
        <taxon>Hymenogastraceae</taxon>
        <taxon>Hebeloma</taxon>
    </lineage>
</organism>
<reference evidence="3" key="2">
    <citation type="submission" date="2015-01" db="EMBL/GenBank/DDBJ databases">
        <title>Evolutionary Origins and Diversification of the Mycorrhizal Mutualists.</title>
        <authorList>
            <consortium name="DOE Joint Genome Institute"/>
            <consortium name="Mycorrhizal Genomics Consortium"/>
            <person name="Kohler A."/>
            <person name="Kuo A."/>
            <person name="Nagy L.G."/>
            <person name="Floudas D."/>
            <person name="Copeland A."/>
            <person name="Barry K.W."/>
            <person name="Cichocki N."/>
            <person name="Veneault-Fourrey C."/>
            <person name="LaButti K."/>
            <person name="Lindquist E.A."/>
            <person name="Lipzen A."/>
            <person name="Lundell T."/>
            <person name="Morin E."/>
            <person name="Murat C."/>
            <person name="Riley R."/>
            <person name="Ohm R."/>
            <person name="Sun H."/>
            <person name="Tunlid A."/>
            <person name="Henrissat B."/>
            <person name="Grigoriev I.V."/>
            <person name="Hibbett D.S."/>
            <person name="Martin F."/>
        </authorList>
    </citation>
    <scope>NUCLEOTIDE SEQUENCE [LARGE SCALE GENOMIC DNA]</scope>
    <source>
        <strain evidence="3">h7</strain>
    </source>
</reference>
<feature type="compositionally biased region" description="Polar residues" evidence="1">
    <location>
        <begin position="1"/>
        <end position="12"/>
    </location>
</feature>
<dbReference type="HOGENOM" id="CLU_3050541_0_0_1"/>
<protein>
    <submittedName>
        <fullName evidence="2">Uncharacterized protein</fullName>
    </submittedName>
</protein>
<sequence>MSMKSSQSIEGPTNTSTSSNYNPTVSDSWPAFTYAEGNFENYFELKILPNTDPP</sequence>
<feature type="compositionally biased region" description="Low complexity" evidence="1">
    <location>
        <begin position="13"/>
        <end position="22"/>
    </location>
</feature>
<name>A0A0C2XP26_HEBCY</name>
<gene>
    <name evidence="2" type="ORF">M413DRAFT_446930</name>
</gene>
<feature type="region of interest" description="Disordered" evidence="1">
    <location>
        <begin position="1"/>
        <end position="23"/>
    </location>
</feature>
<evidence type="ECO:0000313" key="2">
    <source>
        <dbReference type="EMBL" id="KIM39413.1"/>
    </source>
</evidence>
<dbReference type="EMBL" id="KN831785">
    <property type="protein sequence ID" value="KIM39413.1"/>
    <property type="molecule type" value="Genomic_DNA"/>
</dbReference>
<keyword evidence="3" id="KW-1185">Reference proteome</keyword>
<proteinExistence type="predicted"/>
<dbReference type="Proteomes" id="UP000053424">
    <property type="component" value="Unassembled WGS sequence"/>
</dbReference>
<reference evidence="2 3" key="1">
    <citation type="submission" date="2014-04" db="EMBL/GenBank/DDBJ databases">
        <authorList>
            <consortium name="DOE Joint Genome Institute"/>
            <person name="Kuo A."/>
            <person name="Gay G."/>
            <person name="Dore J."/>
            <person name="Kohler A."/>
            <person name="Nagy L.G."/>
            <person name="Floudas D."/>
            <person name="Copeland A."/>
            <person name="Barry K.W."/>
            <person name="Cichocki N."/>
            <person name="Veneault-Fourrey C."/>
            <person name="LaButti K."/>
            <person name="Lindquist E.A."/>
            <person name="Lipzen A."/>
            <person name="Lundell T."/>
            <person name="Morin E."/>
            <person name="Murat C."/>
            <person name="Sun H."/>
            <person name="Tunlid A."/>
            <person name="Henrissat B."/>
            <person name="Grigoriev I.V."/>
            <person name="Hibbett D.S."/>
            <person name="Martin F."/>
            <person name="Nordberg H.P."/>
            <person name="Cantor M.N."/>
            <person name="Hua S.X."/>
        </authorList>
    </citation>
    <scope>NUCLEOTIDE SEQUENCE [LARGE SCALE GENOMIC DNA]</scope>
    <source>
        <strain evidence="3">h7</strain>
    </source>
</reference>